<proteinExistence type="predicted"/>
<dbReference type="Proteomes" id="UP000022835">
    <property type="component" value="Unassembled WGS sequence"/>
</dbReference>
<evidence type="ECO:0000313" key="1">
    <source>
        <dbReference type="EMBL" id="KDE99004.1"/>
    </source>
</evidence>
<dbReference type="AlphaFoldDB" id="A0A064CEF6"/>
<reference evidence="1" key="1">
    <citation type="submission" date="2014-05" db="EMBL/GenBank/DDBJ databases">
        <title>Genome sequence of Mycobacterium aromaticivorans strain JS19b1T (= DSM 45407T).</title>
        <authorList>
            <person name="Kwak Y."/>
            <person name="Park G.-S."/>
            <person name="Li Q.X."/>
            <person name="Lee S.-E."/>
            <person name="Shin J.-H."/>
        </authorList>
    </citation>
    <scope>NUCLEOTIDE SEQUENCE [LARGE SCALE GENOMIC DNA]</scope>
    <source>
        <strain evidence="1">JS19b1</strain>
    </source>
</reference>
<dbReference type="STRING" id="1440774.Y900_008585"/>
<organism evidence="1 2">
    <name type="scientific">Mycolicibacterium aromaticivorans JS19b1 = JCM 16368</name>
    <dbReference type="NCBI Taxonomy" id="1440774"/>
    <lineage>
        <taxon>Bacteria</taxon>
        <taxon>Bacillati</taxon>
        <taxon>Actinomycetota</taxon>
        <taxon>Actinomycetes</taxon>
        <taxon>Mycobacteriales</taxon>
        <taxon>Mycobacteriaceae</taxon>
        <taxon>Mycolicibacterium</taxon>
    </lineage>
</organism>
<comment type="caution">
    <text evidence="1">The sequence shown here is derived from an EMBL/GenBank/DDBJ whole genome shotgun (WGS) entry which is preliminary data.</text>
</comment>
<gene>
    <name evidence="1" type="ORF">Y900_008585</name>
</gene>
<evidence type="ECO:0000313" key="2">
    <source>
        <dbReference type="Proteomes" id="UP000022835"/>
    </source>
</evidence>
<keyword evidence="2" id="KW-1185">Reference proteome</keyword>
<protein>
    <submittedName>
        <fullName evidence="1">Uncharacterized protein</fullName>
    </submittedName>
</protein>
<name>A0A064CEF6_9MYCO</name>
<sequence>MAPRLEAYSMAVLPGYSMEHDGFDDGRMQHAEGVLVGLRRCSVDAACGEIDQVSQRHRLDGRRVAKALVRLAQDVEPEADSNATAVARFEWGALLAGGQRS</sequence>
<dbReference type="EMBL" id="JALN02000001">
    <property type="protein sequence ID" value="KDE99004.1"/>
    <property type="molecule type" value="Genomic_DNA"/>
</dbReference>
<accession>A0A064CEF6</accession>